<evidence type="ECO:0000259" key="5">
    <source>
        <dbReference type="Pfam" id="PF00535"/>
    </source>
</evidence>
<dbReference type="InterPro" id="IPR029044">
    <property type="entry name" value="Nucleotide-diphossugar_trans"/>
</dbReference>
<dbReference type="PANTHER" id="PTHR43179">
    <property type="entry name" value="RHAMNOSYLTRANSFERASE WBBL"/>
    <property type="match status" value="1"/>
</dbReference>
<evidence type="ECO:0000256" key="1">
    <source>
        <dbReference type="ARBA" id="ARBA00004776"/>
    </source>
</evidence>
<keyword evidence="3" id="KW-0328">Glycosyltransferase</keyword>
<accession>A0A1I6P9W9</accession>
<dbReference type="GO" id="GO:0016757">
    <property type="term" value="F:glycosyltransferase activity"/>
    <property type="evidence" value="ECO:0007669"/>
    <property type="project" value="UniProtKB-KW"/>
</dbReference>
<gene>
    <name evidence="6" type="ORF">SAMN05444716_101371</name>
</gene>
<comment type="pathway">
    <text evidence="1">Cell wall biogenesis; cell wall polysaccharide biosynthesis.</text>
</comment>
<dbReference type="Proteomes" id="UP000198873">
    <property type="component" value="Unassembled WGS sequence"/>
</dbReference>
<comment type="similarity">
    <text evidence="2">Belongs to the glycosyltransferase 2 family.</text>
</comment>
<evidence type="ECO:0000313" key="7">
    <source>
        <dbReference type="Proteomes" id="UP000198873"/>
    </source>
</evidence>
<protein>
    <submittedName>
        <fullName evidence="6">Glycosyltransferase like family 2</fullName>
    </submittedName>
</protein>
<dbReference type="EMBL" id="FPAB01000001">
    <property type="protein sequence ID" value="SFS37012.1"/>
    <property type="molecule type" value="Genomic_DNA"/>
</dbReference>
<keyword evidence="4 6" id="KW-0808">Transferase</keyword>
<evidence type="ECO:0000256" key="2">
    <source>
        <dbReference type="ARBA" id="ARBA00006739"/>
    </source>
</evidence>
<dbReference type="PANTHER" id="PTHR43179:SF12">
    <property type="entry name" value="GALACTOFURANOSYLTRANSFERASE GLFT2"/>
    <property type="match status" value="1"/>
</dbReference>
<dbReference type="Pfam" id="PF00535">
    <property type="entry name" value="Glycos_transf_2"/>
    <property type="match status" value="1"/>
</dbReference>
<dbReference type="RefSeq" id="WP_093841958.1">
    <property type="nucleotide sequence ID" value="NZ_FPAB01000001.1"/>
</dbReference>
<dbReference type="InterPro" id="IPR001173">
    <property type="entry name" value="Glyco_trans_2-like"/>
</dbReference>
<feature type="domain" description="Glycosyltransferase 2-like" evidence="5">
    <location>
        <begin position="10"/>
        <end position="113"/>
    </location>
</feature>
<evidence type="ECO:0000256" key="4">
    <source>
        <dbReference type="ARBA" id="ARBA00022679"/>
    </source>
</evidence>
<sequence length="344" mass="36410">MSAPDPEYAVVIPTLGRPCLNRVLAALAEGDGPWPARVILVDDRPPHDPRPLPVEVPAELAALIEIVPGCGRGPAAARNTGWRRAPEPWIAFLDDDVVPGPHWRRALAADLAAAGGGTGGVQARISVPLPPGRRPTDWERSTAGLATASWITADLAYRRSALLDAGGFDERFPRAFREDADLALRVLAAGWDLTVGERRTAHPVRPAGPWASVRAQAGNADDVLMARLHGRDWRRRARAPRGRFPAHAAVTAAGAAALVALGTGRRRAALMSGALWLAGTAEFAAARIRPGPRTGPELWRMVLTSAAIPPVAVGHWALGLARHRGVTPQPVFKSDISGNSPGHG</sequence>
<organism evidence="6 7">
    <name type="scientific">Streptomyces harbinensis</name>
    <dbReference type="NCBI Taxonomy" id="1176198"/>
    <lineage>
        <taxon>Bacteria</taxon>
        <taxon>Bacillati</taxon>
        <taxon>Actinomycetota</taxon>
        <taxon>Actinomycetes</taxon>
        <taxon>Kitasatosporales</taxon>
        <taxon>Streptomycetaceae</taxon>
        <taxon>Streptomyces</taxon>
    </lineage>
</organism>
<dbReference type="AlphaFoldDB" id="A0A1I6P9W9"/>
<proteinExistence type="inferred from homology"/>
<reference evidence="7" key="1">
    <citation type="submission" date="2016-10" db="EMBL/GenBank/DDBJ databases">
        <authorList>
            <person name="Varghese N."/>
            <person name="Submissions S."/>
        </authorList>
    </citation>
    <scope>NUCLEOTIDE SEQUENCE [LARGE SCALE GENOMIC DNA]</scope>
    <source>
        <strain evidence="7">CGMCC 4.7047</strain>
    </source>
</reference>
<evidence type="ECO:0000256" key="3">
    <source>
        <dbReference type="ARBA" id="ARBA00022676"/>
    </source>
</evidence>
<dbReference type="STRING" id="1176198.SAMN05444716_101371"/>
<dbReference type="SUPFAM" id="SSF53448">
    <property type="entry name" value="Nucleotide-diphospho-sugar transferases"/>
    <property type="match status" value="1"/>
</dbReference>
<evidence type="ECO:0000313" key="6">
    <source>
        <dbReference type="EMBL" id="SFS37012.1"/>
    </source>
</evidence>
<dbReference type="Gene3D" id="3.90.550.10">
    <property type="entry name" value="Spore Coat Polysaccharide Biosynthesis Protein SpsA, Chain A"/>
    <property type="match status" value="1"/>
</dbReference>
<name>A0A1I6P9W9_9ACTN</name>
<keyword evidence="7" id="KW-1185">Reference proteome</keyword>